<keyword evidence="2" id="KW-1185">Reference proteome</keyword>
<dbReference type="RefSeq" id="WP_126844761.1">
    <property type="nucleotide sequence ID" value="NZ_CP100363.1"/>
</dbReference>
<sequence length="160" mass="18452">MAAHYDQYVFTSASYCRSLFRVSRLFFKVQELIEDRVLYQFGASSASHSELQNVLVSMIQEIDCLAREFKVFLTAHKTYPVLLPEIGGASQVERISEISLLACELRKEILSIWDEDEFQEAIWARPRVSSLCQNLLKGVCDLNAWQLRLVQKLDRETTSL</sequence>
<protein>
    <submittedName>
        <fullName evidence="1">Uncharacterized protein</fullName>
    </submittedName>
</protein>
<reference evidence="1 2" key="1">
    <citation type="submission" date="2023-05" db="EMBL/GenBank/DDBJ databases">
        <title>Metabolic capabilities are highly conserved among human nasal-associated Corynebacterium species in pangenomic analyses.</title>
        <authorList>
            <person name="Tran T.H."/>
            <person name="Roberts A.Q."/>
            <person name="Escapa I.F."/>
            <person name="Gao W."/>
            <person name="Conlan S."/>
            <person name="Kong H."/>
            <person name="Segre J.A."/>
            <person name="Kelly M.S."/>
            <person name="Lemon K.P."/>
        </authorList>
    </citation>
    <scope>NUCLEOTIDE SEQUENCE [LARGE SCALE GENOMIC DNA]</scope>
    <source>
        <strain evidence="1 2">KPL2811</strain>
    </source>
</reference>
<gene>
    <name evidence="1" type="ORF">QPX45_09845</name>
</gene>
<dbReference type="Proteomes" id="UP001243856">
    <property type="component" value="Unassembled WGS sequence"/>
</dbReference>
<accession>A0ABT7G4Y5</accession>
<comment type="caution">
    <text evidence="1">The sequence shown here is derived from an EMBL/GenBank/DDBJ whole genome shotgun (WGS) entry which is preliminary data.</text>
</comment>
<evidence type="ECO:0000313" key="1">
    <source>
        <dbReference type="EMBL" id="MDK4301528.1"/>
    </source>
</evidence>
<evidence type="ECO:0000313" key="2">
    <source>
        <dbReference type="Proteomes" id="UP001243856"/>
    </source>
</evidence>
<dbReference type="EMBL" id="JASNVK010000021">
    <property type="protein sequence ID" value="MDK4301528.1"/>
    <property type="molecule type" value="Genomic_DNA"/>
</dbReference>
<organism evidence="1 2">
    <name type="scientific">Corynebacterium propinquum</name>
    <dbReference type="NCBI Taxonomy" id="43769"/>
    <lineage>
        <taxon>Bacteria</taxon>
        <taxon>Bacillati</taxon>
        <taxon>Actinomycetota</taxon>
        <taxon>Actinomycetes</taxon>
        <taxon>Mycobacteriales</taxon>
        <taxon>Corynebacteriaceae</taxon>
        <taxon>Corynebacterium</taxon>
    </lineage>
</organism>
<name>A0ABT7G4Y5_9CORY</name>
<proteinExistence type="predicted"/>